<comment type="caution">
    <text evidence="6">The sequence shown here is derived from an EMBL/GenBank/DDBJ whole genome shotgun (WGS) entry which is preliminary data.</text>
</comment>
<evidence type="ECO:0000256" key="4">
    <source>
        <dbReference type="PIRSR" id="PIRSR605754-1"/>
    </source>
</evidence>
<proteinExistence type="predicted"/>
<dbReference type="GO" id="GO:0008234">
    <property type="term" value="F:cysteine-type peptidase activity"/>
    <property type="evidence" value="ECO:0007669"/>
    <property type="project" value="UniProtKB-KW"/>
</dbReference>
<organism evidence="6 7">
    <name type="scientific">Enterococcus dongliensis</name>
    <dbReference type="NCBI Taxonomy" id="2559925"/>
    <lineage>
        <taxon>Bacteria</taxon>
        <taxon>Bacillati</taxon>
        <taxon>Bacillota</taxon>
        <taxon>Bacilli</taxon>
        <taxon>Lactobacillales</taxon>
        <taxon>Enterococcaceae</taxon>
        <taxon>Enterococcus</taxon>
    </lineage>
</organism>
<gene>
    <name evidence="6" type="ORF">P7D36_11660</name>
</gene>
<protein>
    <submittedName>
        <fullName evidence="6">Sortase</fullName>
    </submittedName>
</protein>
<dbReference type="CDD" id="cd06165">
    <property type="entry name" value="Sortase_A"/>
    <property type="match status" value="1"/>
</dbReference>
<accession>A0AAW8TIM0</accession>
<dbReference type="Gene3D" id="2.40.260.10">
    <property type="entry name" value="Sortase"/>
    <property type="match status" value="1"/>
</dbReference>
<evidence type="ECO:0000313" key="7">
    <source>
        <dbReference type="Proteomes" id="UP001245561"/>
    </source>
</evidence>
<dbReference type="GO" id="GO:0006508">
    <property type="term" value="P:proteolysis"/>
    <property type="evidence" value="ECO:0007669"/>
    <property type="project" value="UniProtKB-KW"/>
</dbReference>
<dbReference type="InterPro" id="IPR042007">
    <property type="entry name" value="Sortase_A"/>
</dbReference>
<keyword evidence="1" id="KW-0645">Protease</keyword>
<dbReference type="EMBL" id="JARPYT010000019">
    <property type="protein sequence ID" value="MDT2638149.1"/>
    <property type="molecule type" value="Genomic_DNA"/>
</dbReference>
<evidence type="ECO:0000256" key="2">
    <source>
        <dbReference type="ARBA" id="ARBA00022801"/>
    </source>
</evidence>
<reference evidence="6" key="1">
    <citation type="submission" date="2023-03" db="EMBL/GenBank/DDBJ databases">
        <authorList>
            <person name="Shen W."/>
            <person name="Cai J."/>
        </authorList>
    </citation>
    <scope>NUCLEOTIDE SEQUENCE</scope>
    <source>
        <strain evidence="6">P55-2</strain>
    </source>
</reference>
<dbReference type="Pfam" id="PF04203">
    <property type="entry name" value="Sortase"/>
    <property type="match status" value="1"/>
</dbReference>
<keyword evidence="3" id="KW-0788">Thiol protease</keyword>
<keyword evidence="5" id="KW-1133">Transmembrane helix</keyword>
<keyword evidence="2" id="KW-0378">Hydrolase</keyword>
<feature type="active site" description="Acyl-thioester intermediate" evidence="4">
    <location>
        <position position="206"/>
    </location>
</feature>
<sequence length="338" mass="37518">MKSKFLRFLPILWVAIGLLFLASSFYGNYLIVHNQKNTNQMTHSYLPKEQAENRTAEITQAASDQQNFDPSKVSPVTPEEYAQAQLQYEDIVNKWGIGALYVPGTVETKILAGMSNQNLMVAVGTYYADQKLGKGNFVLLAHNLVQGGGSLGSINRITKGQIIYATDFTDIFEYQVVKSEVVNQNQGNLLEKPKKSNPALLTLVRCEGGLNTPNRALVQAEFKQKYLAKEASENVRIGLGFTKKATNQATSVESNTVATNQQSAASSQNEAQKQPVISSKKENHVFTSNKPIYNLFQRFAIEGFKLMNSHPIPLGITFLFVFAGLILIRSSMRDQKIL</sequence>
<dbReference type="AlphaFoldDB" id="A0AAW8TIM0"/>
<keyword evidence="5" id="KW-0812">Transmembrane</keyword>
<dbReference type="InterPro" id="IPR023365">
    <property type="entry name" value="Sortase_dom-sf"/>
</dbReference>
<dbReference type="Proteomes" id="UP001245561">
    <property type="component" value="Unassembled WGS sequence"/>
</dbReference>
<feature type="active site" description="Proton donor/acceptor" evidence="4">
    <location>
        <position position="142"/>
    </location>
</feature>
<evidence type="ECO:0000256" key="1">
    <source>
        <dbReference type="ARBA" id="ARBA00022670"/>
    </source>
</evidence>
<dbReference type="RefSeq" id="WP_311800632.1">
    <property type="nucleotide sequence ID" value="NZ_JARPYS010000026.1"/>
</dbReference>
<feature type="transmembrane region" description="Helical" evidence="5">
    <location>
        <begin position="311"/>
        <end position="328"/>
    </location>
</feature>
<evidence type="ECO:0000256" key="5">
    <source>
        <dbReference type="SAM" id="Phobius"/>
    </source>
</evidence>
<dbReference type="SUPFAM" id="SSF63817">
    <property type="entry name" value="Sortase"/>
    <property type="match status" value="1"/>
</dbReference>
<dbReference type="InterPro" id="IPR005754">
    <property type="entry name" value="Sortase"/>
</dbReference>
<keyword evidence="5" id="KW-0472">Membrane</keyword>
<name>A0AAW8TIM0_9ENTE</name>
<evidence type="ECO:0000256" key="3">
    <source>
        <dbReference type="ARBA" id="ARBA00022807"/>
    </source>
</evidence>
<evidence type="ECO:0000313" key="6">
    <source>
        <dbReference type="EMBL" id="MDT2638149.1"/>
    </source>
</evidence>